<evidence type="ECO:0000313" key="2">
    <source>
        <dbReference type="EnsemblPlants" id="OB12G19720.1"/>
    </source>
</evidence>
<organism evidence="2">
    <name type="scientific">Oryza brachyantha</name>
    <name type="common">malo sina</name>
    <dbReference type="NCBI Taxonomy" id="4533"/>
    <lineage>
        <taxon>Eukaryota</taxon>
        <taxon>Viridiplantae</taxon>
        <taxon>Streptophyta</taxon>
        <taxon>Embryophyta</taxon>
        <taxon>Tracheophyta</taxon>
        <taxon>Spermatophyta</taxon>
        <taxon>Magnoliopsida</taxon>
        <taxon>Liliopsida</taxon>
        <taxon>Poales</taxon>
        <taxon>Poaceae</taxon>
        <taxon>BOP clade</taxon>
        <taxon>Oryzoideae</taxon>
        <taxon>Oryzeae</taxon>
        <taxon>Oryzinae</taxon>
        <taxon>Oryza</taxon>
    </lineage>
</organism>
<feature type="compositionally biased region" description="Basic and acidic residues" evidence="1">
    <location>
        <begin position="57"/>
        <end position="68"/>
    </location>
</feature>
<feature type="region of interest" description="Disordered" evidence="1">
    <location>
        <begin position="1"/>
        <end position="101"/>
    </location>
</feature>
<dbReference type="EnsemblPlants" id="OB12G19720.1">
    <property type="protein sequence ID" value="OB12G19720.1"/>
    <property type="gene ID" value="OB12G19720"/>
</dbReference>
<dbReference type="AlphaFoldDB" id="J3NDB4"/>
<keyword evidence="3" id="KW-1185">Reference proteome</keyword>
<reference evidence="2" key="1">
    <citation type="journal article" date="2013" name="Nat. Commun.">
        <title>Whole-genome sequencing of Oryza brachyantha reveals mechanisms underlying Oryza genome evolution.</title>
        <authorList>
            <person name="Chen J."/>
            <person name="Huang Q."/>
            <person name="Gao D."/>
            <person name="Wang J."/>
            <person name="Lang Y."/>
            <person name="Liu T."/>
            <person name="Li B."/>
            <person name="Bai Z."/>
            <person name="Luis Goicoechea J."/>
            <person name="Liang C."/>
            <person name="Chen C."/>
            <person name="Zhang W."/>
            <person name="Sun S."/>
            <person name="Liao Y."/>
            <person name="Zhang X."/>
            <person name="Yang L."/>
            <person name="Song C."/>
            <person name="Wang M."/>
            <person name="Shi J."/>
            <person name="Liu G."/>
            <person name="Liu J."/>
            <person name="Zhou H."/>
            <person name="Zhou W."/>
            <person name="Yu Q."/>
            <person name="An N."/>
            <person name="Chen Y."/>
            <person name="Cai Q."/>
            <person name="Wang B."/>
            <person name="Liu B."/>
            <person name="Min J."/>
            <person name="Huang Y."/>
            <person name="Wu H."/>
            <person name="Li Z."/>
            <person name="Zhang Y."/>
            <person name="Yin Y."/>
            <person name="Song W."/>
            <person name="Jiang J."/>
            <person name="Jackson S.A."/>
            <person name="Wing R.A."/>
            <person name="Wang J."/>
            <person name="Chen M."/>
        </authorList>
    </citation>
    <scope>NUCLEOTIDE SEQUENCE [LARGE SCALE GENOMIC DNA]</scope>
    <source>
        <strain evidence="2">cv. IRGC 101232</strain>
    </source>
</reference>
<accession>J3NDB4</accession>
<evidence type="ECO:0000313" key="3">
    <source>
        <dbReference type="Proteomes" id="UP000006038"/>
    </source>
</evidence>
<evidence type="ECO:0000256" key="1">
    <source>
        <dbReference type="SAM" id="MobiDB-lite"/>
    </source>
</evidence>
<dbReference type="Gramene" id="OB12G19720.1">
    <property type="protein sequence ID" value="OB12G19720.1"/>
    <property type="gene ID" value="OB12G19720"/>
</dbReference>
<name>J3NDB4_ORYBR</name>
<proteinExistence type="predicted"/>
<dbReference type="HOGENOM" id="CLU_2296035_0_0_1"/>
<protein>
    <submittedName>
        <fullName evidence="2">Uncharacterized protein</fullName>
    </submittedName>
</protein>
<dbReference type="Proteomes" id="UP000006038">
    <property type="component" value="Chromosome 12"/>
</dbReference>
<sequence>MPPLVVEGADASAQTRARSVVRPDDVPQIGGVGGGKGEQRRWWMRCVGNGEAWPDGKGNDDGDGETRRSTGVGDEEAWLDEKGNGGGADGGEEEVRRRRAA</sequence>
<reference evidence="2" key="2">
    <citation type="submission" date="2013-04" db="UniProtKB">
        <authorList>
            <consortium name="EnsemblPlants"/>
        </authorList>
    </citation>
    <scope>IDENTIFICATION</scope>
</reference>